<dbReference type="AlphaFoldDB" id="A0AAW0NIQ3"/>
<evidence type="ECO:0000256" key="6">
    <source>
        <dbReference type="ARBA" id="ARBA00023212"/>
    </source>
</evidence>
<dbReference type="EMBL" id="JBBPFD010000015">
    <property type="protein sequence ID" value="KAK7896428.1"/>
    <property type="molecule type" value="Genomic_DNA"/>
</dbReference>
<name>A0AAW0NIQ3_9GOBI</name>
<dbReference type="GO" id="GO:0005874">
    <property type="term" value="C:microtubule"/>
    <property type="evidence" value="ECO:0007669"/>
    <property type="project" value="UniProtKB-KW"/>
</dbReference>
<dbReference type="InterPro" id="IPR050304">
    <property type="entry name" value="MT-severing_AAA_ATPase"/>
</dbReference>
<evidence type="ECO:0000256" key="1">
    <source>
        <dbReference type="ARBA" id="ARBA00004186"/>
    </source>
</evidence>
<evidence type="ECO:0000256" key="3">
    <source>
        <dbReference type="ARBA" id="ARBA00022701"/>
    </source>
</evidence>
<keyword evidence="7" id="KW-0413">Isomerase</keyword>
<dbReference type="GO" id="GO:0016853">
    <property type="term" value="F:isomerase activity"/>
    <property type="evidence" value="ECO:0007669"/>
    <property type="project" value="UniProtKB-KW"/>
</dbReference>
<keyword evidence="3" id="KW-0493">Microtubule</keyword>
<dbReference type="GO" id="GO:0016887">
    <property type="term" value="F:ATP hydrolysis activity"/>
    <property type="evidence" value="ECO:0007669"/>
    <property type="project" value="TreeGrafter"/>
</dbReference>
<evidence type="ECO:0000256" key="4">
    <source>
        <dbReference type="ARBA" id="ARBA00022741"/>
    </source>
</evidence>
<evidence type="ECO:0000313" key="9">
    <source>
        <dbReference type="Proteomes" id="UP001460270"/>
    </source>
</evidence>
<gene>
    <name evidence="8" type="ORF">WMY93_021753</name>
</gene>
<dbReference type="Gene3D" id="3.40.50.300">
    <property type="entry name" value="P-loop containing nucleotide triphosphate hydrolases"/>
    <property type="match status" value="1"/>
</dbReference>
<dbReference type="GO" id="GO:0005524">
    <property type="term" value="F:ATP binding"/>
    <property type="evidence" value="ECO:0007669"/>
    <property type="project" value="UniProtKB-KW"/>
</dbReference>
<dbReference type="PANTHER" id="PTHR23074">
    <property type="entry name" value="AAA DOMAIN-CONTAINING"/>
    <property type="match status" value="1"/>
</dbReference>
<sequence>MALPVEIGPPLFLNRIMWQEEQCVGRVIERELDHAMLRRLEKRILVGLPSAPARQAMVSHCLPPLSCTHAGVELRTELDYEALAQVPFPDTLKRLVPLHCCRPIPPGSRHETCRKIFDALESIHNGDTDVRSICLETITMADFLEVIAHTKPSARSLEDKYSAWERQYKSV</sequence>
<proteinExistence type="predicted"/>
<dbReference type="Gene3D" id="1.10.8.60">
    <property type="match status" value="1"/>
</dbReference>
<dbReference type="PANTHER" id="PTHR23074:SF78">
    <property type="entry name" value="KATANIN P60 ATPASE-CONTAINING SUBUNIT A-LIKE 2"/>
    <property type="match status" value="1"/>
</dbReference>
<comment type="subcellular location">
    <subcellularLocation>
        <location evidence="1">Cytoplasm</location>
        <location evidence="1">Cytoskeleton</location>
        <location evidence="1">Spindle</location>
    </subcellularLocation>
</comment>
<keyword evidence="2" id="KW-0963">Cytoplasm</keyword>
<keyword evidence="6" id="KW-0206">Cytoskeleton</keyword>
<organism evidence="8 9">
    <name type="scientific">Mugilogobius chulae</name>
    <name type="common">yellowstripe goby</name>
    <dbReference type="NCBI Taxonomy" id="88201"/>
    <lineage>
        <taxon>Eukaryota</taxon>
        <taxon>Metazoa</taxon>
        <taxon>Chordata</taxon>
        <taxon>Craniata</taxon>
        <taxon>Vertebrata</taxon>
        <taxon>Euteleostomi</taxon>
        <taxon>Actinopterygii</taxon>
        <taxon>Neopterygii</taxon>
        <taxon>Teleostei</taxon>
        <taxon>Neoteleostei</taxon>
        <taxon>Acanthomorphata</taxon>
        <taxon>Gobiaria</taxon>
        <taxon>Gobiiformes</taxon>
        <taxon>Gobioidei</taxon>
        <taxon>Gobiidae</taxon>
        <taxon>Gobionellinae</taxon>
        <taxon>Mugilogobius</taxon>
    </lineage>
</organism>
<evidence type="ECO:0000256" key="2">
    <source>
        <dbReference type="ARBA" id="ARBA00022490"/>
    </source>
</evidence>
<dbReference type="Proteomes" id="UP001460270">
    <property type="component" value="Unassembled WGS sequence"/>
</dbReference>
<evidence type="ECO:0000313" key="8">
    <source>
        <dbReference type="EMBL" id="KAK7896428.1"/>
    </source>
</evidence>
<accession>A0AAW0NIQ3</accession>
<keyword evidence="9" id="KW-1185">Reference proteome</keyword>
<dbReference type="GO" id="GO:0005819">
    <property type="term" value="C:spindle"/>
    <property type="evidence" value="ECO:0007669"/>
    <property type="project" value="UniProtKB-SubCell"/>
</dbReference>
<evidence type="ECO:0000256" key="7">
    <source>
        <dbReference type="ARBA" id="ARBA00023235"/>
    </source>
</evidence>
<keyword evidence="4" id="KW-0547">Nucleotide-binding</keyword>
<protein>
    <submittedName>
        <fullName evidence="8">Uncharacterized protein</fullName>
    </submittedName>
</protein>
<reference evidence="9" key="1">
    <citation type="submission" date="2024-04" db="EMBL/GenBank/DDBJ databases">
        <title>Salinicola lusitanus LLJ914,a marine bacterium isolated from the Okinawa Trough.</title>
        <authorList>
            <person name="Li J."/>
        </authorList>
    </citation>
    <scope>NUCLEOTIDE SEQUENCE [LARGE SCALE GENOMIC DNA]</scope>
</reference>
<evidence type="ECO:0000256" key="5">
    <source>
        <dbReference type="ARBA" id="ARBA00022840"/>
    </source>
</evidence>
<comment type="caution">
    <text evidence="8">The sequence shown here is derived from an EMBL/GenBank/DDBJ whole genome shotgun (WGS) entry which is preliminary data.</text>
</comment>
<dbReference type="InterPro" id="IPR027417">
    <property type="entry name" value="P-loop_NTPase"/>
</dbReference>
<keyword evidence="5" id="KW-0067">ATP-binding</keyword>